<feature type="domain" description="Pyridoxamine 5'-phosphate oxidase N-terminal" evidence="1">
    <location>
        <begin position="35"/>
        <end position="159"/>
    </location>
</feature>
<organism evidence="2 3">
    <name type="scientific">Noviherbaspirillum saxi</name>
    <dbReference type="NCBI Taxonomy" id="2320863"/>
    <lineage>
        <taxon>Bacteria</taxon>
        <taxon>Pseudomonadati</taxon>
        <taxon>Pseudomonadota</taxon>
        <taxon>Betaproteobacteria</taxon>
        <taxon>Burkholderiales</taxon>
        <taxon>Oxalobacteraceae</taxon>
        <taxon>Noviherbaspirillum</taxon>
    </lineage>
</organism>
<reference evidence="3" key="1">
    <citation type="submission" date="2018-09" db="EMBL/GenBank/DDBJ databases">
        <authorList>
            <person name="Zhu H."/>
        </authorList>
    </citation>
    <scope>NUCLEOTIDE SEQUENCE [LARGE SCALE GENOMIC DNA]</scope>
    <source>
        <strain evidence="3">K1R23-30</strain>
    </source>
</reference>
<proteinExistence type="predicted"/>
<comment type="caution">
    <text evidence="2">The sequence shown here is derived from an EMBL/GenBank/DDBJ whole genome shotgun (WGS) entry which is preliminary data.</text>
</comment>
<dbReference type="Pfam" id="PF01243">
    <property type="entry name" value="PNPOx_N"/>
    <property type="match status" value="1"/>
</dbReference>
<gene>
    <name evidence="2" type="ORF">D3871_19320</name>
</gene>
<dbReference type="RefSeq" id="WP_119770695.1">
    <property type="nucleotide sequence ID" value="NZ_QYUO01000002.1"/>
</dbReference>
<dbReference type="InterPro" id="IPR011576">
    <property type="entry name" value="Pyridox_Oxase_N"/>
</dbReference>
<dbReference type="InterPro" id="IPR012349">
    <property type="entry name" value="Split_barrel_FMN-bd"/>
</dbReference>
<sequence length="178" mass="20081">MDPFRFIDIHAVDATGANLDGNEFSEEQVRQSALRILDSSPLCSIATVTAQGRAHINTAYFSYSEKLELYFWSHPQSLHCRSLSNNASMAVTVFSTQQPWGSPGQGVQLFGTCEATSESAAGEAERSYRMRFEGYENWKATLKDDDLARQYRFDVAAIRILDEKNWGDVWVRASVLRQ</sequence>
<dbReference type="EMBL" id="QYUO01000002">
    <property type="protein sequence ID" value="RJF95546.1"/>
    <property type="molecule type" value="Genomic_DNA"/>
</dbReference>
<evidence type="ECO:0000259" key="1">
    <source>
        <dbReference type="Pfam" id="PF01243"/>
    </source>
</evidence>
<evidence type="ECO:0000313" key="3">
    <source>
        <dbReference type="Proteomes" id="UP000265955"/>
    </source>
</evidence>
<dbReference type="AlphaFoldDB" id="A0A3A3G287"/>
<protein>
    <submittedName>
        <fullName evidence="2">Pyridoxamine 5'-phosphate oxidase family protein</fullName>
    </submittedName>
</protein>
<dbReference type="SUPFAM" id="SSF50475">
    <property type="entry name" value="FMN-binding split barrel"/>
    <property type="match status" value="1"/>
</dbReference>
<dbReference type="Proteomes" id="UP000265955">
    <property type="component" value="Unassembled WGS sequence"/>
</dbReference>
<accession>A0A3A3G287</accession>
<keyword evidence="3" id="KW-1185">Reference proteome</keyword>
<dbReference type="Gene3D" id="2.30.110.10">
    <property type="entry name" value="Electron Transport, Fmn-binding Protein, Chain A"/>
    <property type="match status" value="1"/>
</dbReference>
<dbReference type="OrthoDB" id="1094370at2"/>
<name>A0A3A3G287_9BURK</name>
<evidence type="ECO:0000313" key="2">
    <source>
        <dbReference type="EMBL" id="RJF95546.1"/>
    </source>
</evidence>